<name>A0ABS4U4Y5_9PSEU</name>
<comment type="caution">
    <text evidence="2">The sequence shown here is derived from an EMBL/GenBank/DDBJ whole genome shotgun (WGS) entry which is preliminary data.</text>
</comment>
<evidence type="ECO:0000256" key="1">
    <source>
        <dbReference type="SAM" id="MobiDB-lite"/>
    </source>
</evidence>
<dbReference type="RefSeq" id="WP_209647881.1">
    <property type="nucleotide sequence ID" value="NZ_JAGINW010000001.1"/>
</dbReference>
<feature type="region of interest" description="Disordered" evidence="1">
    <location>
        <begin position="89"/>
        <end position="123"/>
    </location>
</feature>
<feature type="compositionally biased region" description="Basic residues" evidence="1">
    <location>
        <begin position="96"/>
        <end position="108"/>
    </location>
</feature>
<evidence type="ECO:0000313" key="2">
    <source>
        <dbReference type="EMBL" id="MBP2331268.1"/>
    </source>
</evidence>
<dbReference type="EMBL" id="JAGINW010000001">
    <property type="protein sequence ID" value="MBP2331268.1"/>
    <property type="molecule type" value="Genomic_DNA"/>
</dbReference>
<reference evidence="2 3" key="1">
    <citation type="submission" date="2021-03" db="EMBL/GenBank/DDBJ databases">
        <title>Sequencing the genomes of 1000 actinobacteria strains.</title>
        <authorList>
            <person name="Klenk H.-P."/>
        </authorList>
    </citation>
    <scope>NUCLEOTIDE SEQUENCE [LARGE SCALE GENOMIC DNA]</scope>
    <source>
        <strain evidence="2 3">DSM 46670</strain>
    </source>
</reference>
<accession>A0ABS4U4Y5</accession>
<protein>
    <recommendedName>
        <fullName evidence="4">ATP-cone domain-containing protein</fullName>
    </recommendedName>
</protein>
<evidence type="ECO:0008006" key="4">
    <source>
        <dbReference type="Google" id="ProtNLM"/>
    </source>
</evidence>
<keyword evidence="3" id="KW-1185">Reference proteome</keyword>
<feature type="compositionally biased region" description="Basic and acidic residues" evidence="1">
    <location>
        <begin position="109"/>
        <end position="123"/>
    </location>
</feature>
<evidence type="ECO:0000313" key="3">
    <source>
        <dbReference type="Proteomes" id="UP001519332"/>
    </source>
</evidence>
<proteinExistence type="predicted"/>
<organism evidence="2 3">
    <name type="scientific">Kibdelosporangium banguiense</name>
    <dbReference type="NCBI Taxonomy" id="1365924"/>
    <lineage>
        <taxon>Bacteria</taxon>
        <taxon>Bacillati</taxon>
        <taxon>Actinomycetota</taxon>
        <taxon>Actinomycetes</taxon>
        <taxon>Pseudonocardiales</taxon>
        <taxon>Pseudonocardiaceae</taxon>
        <taxon>Kibdelosporangium</taxon>
    </lineage>
</organism>
<dbReference type="Proteomes" id="UP001519332">
    <property type="component" value="Unassembled WGS sequence"/>
</dbReference>
<gene>
    <name evidence="2" type="ORF">JOF56_011653</name>
</gene>
<sequence length="123" mass="13745">MADQLTLALADRHAGQAVNLAAGTTGHRQHRDIVELAVAICAKNGRPFTADDVHKLIEHELEGALYDRNLVSSVMGVWAQQHKLVEEPLPGIASRQRTRRASRNRWWRGRRDDTATVPEARHG</sequence>